<dbReference type="GeneID" id="8242909"/>
<dbReference type="OrthoDB" id="5204190at2759"/>
<dbReference type="RefSeq" id="XP_002501249.1">
    <property type="nucleotide sequence ID" value="XM_002501203.1"/>
</dbReference>
<evidence type="ECO:0000313" key="5">
    <source>
        <dbReference type="Proteomes" id="UP000002009"/>
    </source>
</evidence>
<dbReference type="InterPro" id="IPR004087">
    <property type="entry name" value="KH_dom"/>
</dbReference>
<dbReference type="KEGG" id="mis:MICPUN_99886"/>
<dbReference type="CDD" id="cd00105">
    <property type="entry name" value="KH-I"/>
    <property type="match status" value="2"/>
</dbReference>
<protein>
    <recommendedName>
        <fullName evidence="3">K Homology domain-containing protein</fullName>
    </recommendedName>
</protein>
<dbReference type="Proteomes" id="UP000002009">
    <property type="component" value="Chromosome 4"/>
</dbReference>
<keyword evidence="5" id="KW-1185">Reference proteome</keyword>
<organism evidence="4 5">
    <name type="scientific">Micromonas commoda (strain RCC299 / NOUM17 / CCMP2709)</name>
    <name type="common">Picoplanktonic green alga</name>
    <dbReference type="NCBI Taxonomy" id="296587"/>
    <lineage>
        <taxon>Eukaryota</taxon>
        <taxon>Viridiplantae</taxon>
        <taxon>Chlorophyta</taxon>
        <taxon>Mamiellophyceae</taxon>
        <taxon>Mamiellales</taxon>
        <taxon>Mamiellaceae</taxon>
        <taxon>Micromonas</taxon>
    </lineage>
</organism>
<feature type="domain" description="K Homology" evidence="3">
    <location>
        <begin position="159"/>
        <end position="231"/>
    </location>
</feature>
<dbReference type="InterPro" id="IPR004088">
    <property type="entry name" value="KH_dom_type_1"/>
</dbReference>
<sequence>MGGSDDEMHDAVADEGAKAQAEDQPMDADSDTDDEDRRPKRTDGDSEPSPPRQRTPPRERSPRRDEPKKEKQNPRKNPPMEMIIGAEDAAFLVGTGGKTKDKVARVAGARLDLLDADDGKHRLEIFGKDENRRKAKQYVEWVLRQRVGPITVDTSGARRDDLSIVSVPLDCVAYVMGKNGVVLRNIEEEYGTLMFFGKPTSGAEEGVEKLMILGSRRSRRGAELKVMSAVEHKRRGFFVDEKKELRKRLEQVGDGEGDGWGYDVFPFHDDEFSYALGAQVRH</sequence>
<feature type="region of interest" description="Disordered" evidence="2">
    <location>
        <begin position="1"/>
        <end position="81"/>
    </location>
</feature>
<dbReference type="SUPFAM" id="SSF54791">
    <property type="entry name" value="Eukaryotic type KH-domain (KH-domain type I)"/>
    <property type="match status" value="2"/>
</dbReference>
<name>C1E373_MICCC</name>
<dbReference type="InterPro" id="IPR036612">
    <property type="entry name" value="KH_dom_type_1_sf"/>
</dbReference>
<reference evidence="4 5" key="1">
    <citation type="journal article" date="2009" name="Science">
        <title>Green evolution and dynamic adaptations revealed by genomes of the marine picoeukaryotes Micromonas.</title>
        <authorList>
            <person name="Worden A.Z."/>
            <person name="Lee J.H."/>
            <person name="Mock T."/>
            <person name="Rouze P."/>
            <person name="Simmons M.P."/>
            <person name="Aerts A.L."/>
            <person name="Allen A.E."/>
            <person name="Cuvelier M.L."/>
            <person name="Derelle E."/>
            <person name="Everett M.V."/>
            <person name="Foulon E."/>
            <person name="Grimwood J."/>
            <person name="Gundlach H."/>
            <person name="Henrissat B."/>
            <person name="Napoli C."/>
            <person name="McDonald S.M."/>
            <person name="Parker M.S."/>
            <person name="Rombauts S."/>
            <person name="Salamov A."/>
            <person name="Von Dassow P."/>
            <person name="Badger J.H."/>
            <person name="Coutinho P.M."/>
            <person name="Demir E."/>
            <person name="Dubchak I."/>
            <person name="Gentemann C."/>
            <person name="Eikrem W."/>
            <person name="Gready J.E."/>
            <person name="John U."/>
            <person name="Lanier W."/>
            <person name="Lindquist E.A."/>
            <person name="Lucas S."/>
            <person name="Mayer K.F."/>
            <person name="Moreau H."/>
            <person name="Not F."/>
            <person name="Otillar R."/>
            <person name="Panaud O."/>
            <person name="Pangilinan J."/>
            <person name="Paulsen I."/>
            <person name="Piegu B."/>
            <person name="Poliakov A."/>
            <person name="Robbens S."/>
            <person name="Schmutz J."/>
            <person name="Toulza E."/>
            <person name="Wyss T."/>
            <person name="Zelensky A."/>
            <person name="Zhou K."/>
            <person name="Armbrust E.V."/>
            <person name="Bhattacharya D."/>
            <person name="Goodenough U.W."/>
            <person name="Van de Peer Y."/>
            <person name="Grigoriev I.V."/>
        </authorList>
    </citation>
    <scope>NUCLEOTIDE SEQUENCE [LARGE SCALE GENOMIC DNA]</scope>
    <source>
        <strain evidence="5">RCC299 / NOUM17</strain>
    </source>
</reference>
<evidence type="ECO:0000313" key="4">
    <source>
        <dbReference type="EMBL" id="ACO62507.1"/>
    </source>
</evidence>
<dbReference type="Pfam" id="PF00013">
    <property type="entry name" value="KH_1"/>
    <property type="match status" value="1"/>
</dbReference>
<dbReference type="GO" id="GO:0003723">
    <property type="term" value="F:RNA binding"/>
    <property type="evidence" value="ECO:0007669"/>
    <property type="project" value="UniProtKB-UniRule"/>
</dbReference>
<feature type="compositionally biased region" description="Basic and acidic residues" evidence="2">
    <location>
        <begin position="56"/>
        <end position="73"/>
    </location>
</feature>
<dbReference type="PROSITE" id="PS50084">
    <property type="entry name" value="KH_TYPE_1"/>
    <property type="match status" value="2"/>
</dbReference>
<feature type="compositionally biased region" description="Basic and acidic residues" evidence="2">
    <location>
        <begin position="9"/>
        <end position="21"/>
    </location>
</feature>
<dbReference type="AlphaFoldDB" id="C1E373"/>
<gene>
    <name evidence="4" type="ORF">MICPUN_99886</name>
</gene>
<accession>C1E373</accession>
<keyword evidence="1" id="KW-0694">RNA-binding</keyword>
<dbReference type="EMBL" id="CP001325">
    <property type="protein sequence ID" value="ACO62507.1"/>
    <property type="molecule type" value="Genomic_DNA"/>
</dbReference>
<proteinExistence type="predicted"/>
<dbReference type="InParanoid" id="C1E373"/>
<feature type="compositionally biased region" description="Basic and acidic residues" evidence="2">
    <location>
        <begin position="35"/>
        <end position="44"/>
    </location>
</feature>
<dbReference type="SMART" id="SM00322">
    <property type="entry name" value="KH"/>
    <property type="match status" value="2"/>
</dbReference>
<evidence type="ECO:0000256" key="2">
    <source>
        <dbReference type="SAM" id="MobiDB-lite"/>
    </source>
</evidence>
<dbReference type="Gene3D" id="3.30.310.210">
    <property type="match status" value="1"/>
</dbReference>
<feature type="domain" description="K Homology" evidence="3">
    <location>
        <begin position="76"/>
        <end position="144"/>
    </location>
</feature>
<evidence type="ECO:0000256" key="1">
    <source>
        <dbReference type="PROSITE-ProRule" id="PRU00117"/>
    </source>
</evidence>
<feature type="compositionally biased region" description="Acidic residues" evidence="2">
    <location>
        <begin position="24"/>
        <end position="34"/>
    </location>
</feature>
<dbReference type="eggNOG" id="ENOG502S08V">
    <property type="taxonomic scope" value="Eukaryota"/>
</dbReference>
<evidence type="ECO:0000259" key="3">
    <source>
        <dbReference type="SMART" id="SM00322"/>
    </source>
</evidence>